<gene>
    <name evidence="2" type="ORF">C1280_15775</name>
</gene>
<evidence type="ECO:0000256" key="1">
    <source>
        <dbReference type="SAM" id="MobiDB-lite"/>
    </source>
</evidence>
<feature type="compositionally biased region" description="Acidic residues" evidence="1">
    <location>
        <begin position="75"/>
        <end position="86"/>
    </location>
</feature>
<dbReference type="KEGG" id="gog:C1280_15775"/>
<dbReference type="Proteomes" id="UP000245802">
    <property type="component" value="Chromosome"/>
</dbReference>
<evidence type="ECO:0000313" key="3">
    <source>
        <dbReference type="Proteomes" id="UP000245802"/>
    </source>
</evidence>
<dbReference type="OrthoDB" id="280845at2"/>
<keyword evidence="3" id="KW-1185">Reference proteome</keyword>
<organism evidence="2 3">
    <name type="scientific">Gemmata obscuriglobus</name>
    <dbReference type="NCBI Taxonomy" id="114"/>
    <lineage>
        <taxon>Bacteria</taxon>
        <taxon>Pseudomonadati</taxon>
        <taxon>Planctomycetota</taxon>
        <taxon>Planctomycetia</taxon>
        <taxon>Gemmatales</taxon>
        <taxon>Gemmataceae</taxon>
        <taxon>Gemmata</taxon>
    </lineage>
</organism>
<evidence type="ECO:0000313" key="2">
    <source>
        <dbReference type="EMBL" id="AWM38301.1"/>
    </source>
</evidence>
<name>A0A2Z3H0C5_9BACT</name>
<protein>
    <submittedName>
        <fullName evidence="2">Uncharacterized protein</fullName>
    </submittedName>
</protein>
<dbReference type="AlphaFoldDB" id="A0A2Z3H0C5"/>
<feature type="region of interest" description="Disordered" evidence="1">
    <location>
        <begin position="57"/>
        <end position="86"/>
    </location>
</feature>
<dbReference type="EMBL" id="CP025958">
    <property type="protein sequence ID" value="AWM38301.1"/>
    <property type="molecule type" value="Genomic_DNA"/>
</dbReference>
<proteinExistence type="predicted"/>
<sequence length="86" mass="9882">MWAGTLLPDATANQELLDLIDRNIPLDLRAGFLRMRIGEPVPKPRRERVLQAASDMLDDQRQFEGRGPNRTFEGLDPDEMFDDLDE</sequence>
<reference evidence="2 3" key="1">
    <citation type="submission" date="2018-01" db="EMBL/GenBank/DDBJ databases">
        <title>G. obscuriglobus.</title>
        <authorList>
            <person name="Franke J."/>
            <person name="Blomberg W."/>
            <person name="Selmecki A."/>
        </authorList>
    </citation>
    <scope>NUCLEOTIDE SEQUENCE [LARGE SCALE GENOMIC DNA]</scope>
    <source>
        <strain evidence="2 3">DSM 5831</strain>
    </source>
</reference>
<accession>A0A2Z3H0C5</accession>
<dbReference type="RefSeq" id="WP_010040694.1">
    <property type="nucleotide sequence ID" value="NZ_CP025958.1"/>
</dbReference>